<dbReference type="EC" id="2.7.10.2" evidence="2"/>
<dbReference type="Pfam" id="PF13614">
    <property type="entry name" value="AAA_31"/>
    <property type="match status" value="1"/>
</dbReference>
<evidence type="ECO:0000313" key="10">
    <source>
        <dbReference type="EMBL" id="QDM45299.1"/>
    </source>
</evidence>
<evidence type="ECO:0000256" key="4">
    <source>
        <dbReference type="ARBA" id="ARBA00022741"/>
    </source>
</evidence>
<dbReference type="GO" id="GO:0005524">
    <property type="term" value="F:ATP binding"/>
    <property type="evidence" value="ECO:0007669"/>
    <property type="project" value="UniProtKB-KW"/>
</dbReference>
<dbReference type="PANTHER" id="PTHR32309">
    <property type="entry name" value="TYROSINE-PROTEIN KINASE"/>
    <property type="match status" value="1"/>
</dbReference>
<dbReference type="NCBIfam" id="TIGR01007">
    <property type="entry name" value="eps_fam"/>
    <property type="match status" value="1"/>
</dbReference>
<keyword evidence="7" id="KW-0829">Tyrosine-protein kinase</keyword>
<evidence type="ECO:0000259" key="9">
    <source>
        <dbReference type="Pfam" id="PF13614"/>
    </source>
</evidence>
<organism evidence="10 11">
    <name type="scientific">Paenibacillus thiaminolyticus</name>
    <name type="common">Bacillus thiaminolyticus</name>
    <dbReference type="NCBI Taxonomy" id="49283"/>
    <lineage>
        <taxon>Bacteria</taxon>
        <taxon>Bacillati</taxon>
        <taxon>Bacillota</taxon>
        <taxon>Bacilli</taxon>
        <taxon>Bacillales</taxon>
        <taxon>Paenibacillaceae</taxon>
        <taxon>Paenibacillus</taxon>
    </lineage>
</organism>
<evidence type="ECO:0000256" key="1">
    <source>
        <dbReference type="ARBA" id="ARBA00007316"/>
    </source>
</evidence>
<dbReference type="EMBL" id="CP041405">
    <property type="protein sequence ID" value="QDM45299.1"/>
    <property type="molecule type" value="Genomic_DNA"/>
</dbReference>
<dbReference type="CDD" id="cd05387">
    <property type="entry name" value="BY-kinase"/>
    <property type="match status" value="1"/>
</dbReference>
<name>A0AAP9DW63_PANTH</name>
<gene>
    <name evidence="10" type="ORF">FLT43_18815</name>
</gene>
<evidence type="ECO:0000256" key="5">
    <source>
        <dbReference type="ARBA" id="ARBA00022777"/>
    </source>
</evidence>
<dbReference type="Proteomes" id="UP000315377">
    <property type="component" value="Chromosome"/>
</dbReference>
<keyword evidence="5 10" id="KW-0418">Kinase</keyword>
<dbReference type="SUPFAM" id="SSF52540">
    <property type="entry name" value="P-loop containing nucleoside triphosphate hydrolases"/>
    <property type="match status" value="1"/>
</dbReference>
<feature type="domain" description="AAA" evidence="9">
    <location>
        <begin position="58"/>
        <end position="182"/>
    </location>
</feature>
<evidence type="ECO:0000313" key="11">
    <source>
        <dbReference type="Proteomes" id="UP000315377"/>
    </source>
</evidence>
<evidence type="ECO:0000256" key="3">
    <source>
        <dbReference type="ARBA" id="ARBA00022679"/>
    </source>
</evidence>
<proteinExistence type="inferred from homology"/>
<comment type="catalytic activity">
    <reaction evidence="8">
        <text>L-tyrosyl-[protein] + ATP = O-phospho-L-tyrosyl-[protein] + ADP + H(+)</text>
        <dbReference type="Rhea" id="RHEA:10596"/>
        <dbReference type="Rhea" id="RHEA-COMP:10136"/>
        <dbReference type="Rhea" id="RHEA-COMP:20101"/>
        <dbReference type="ChEBI" id="CHEBI:15378"/>
        <dbReference type="ChEBI" id="CHEBI:30616"/>
        <dbReference type="ChEBI" id="CHEBI:46858"/>
        <dbReference type="ChEBI" id="CHEBI:61978"/>
        <dbReference type="ChEBI" id="CHEBI:456216"/>
        <dbReference type="EC" id="2.7.10.2"/>
    </reaction>
</comment>
<dbReference type="Gene3D" id="3.40.50.300">
    <property type="entry name" value="P-loop containing nucleotide triphosphate hydrolases"/>
    <property type="match status" value="1"/>
</dbReference>
<reference evidence="10 11" key="1">
    <citation type="submission" date="2019-07" db="EMBL/GenBank/DDBJ databases">
        <title>Paenibacillus thiaminolyticus NRRL B-4156.</title>
        <authorList>
            <person name="Hehnly C."/>
            <person name="Zhang L."/>
        </authorList>
    </citation>
    <scope>NUCLEOTIDE SEQUENCE [LARGE SCALE GENOMIC DNA]</scope>
    <source>
        <strain evidence="10 11">NRRL B-4156</strain>
    </source>
</reference>
<protein>
    <recommendedName>
        <fullName evidence="2">non-specific protein-tyrosine kinase</fullName>
        <ecNumber evidence="2">2.7.10.2</ecNumber>
    </recommendedName>
</protein>
<dbReference type="InterPro" id="IPR025669">
    <property type="entry name" value="AAA_dom"/>
</dbReference>
<evidence type="ECO:0000256" key="2">
    <source>
        <dbReference type="ARBA" id="ARBA00011903"/>
    </source>
</evidence>
<comment type="similarity">
    <text evidence="1">Belongs to the CpsD/CapB family.</text>
</comment>
<dbReference type="GO" id="GO:0005886">
    <property type="term" value="C:plasma membrane"/>
    <property type="evidence" value="ECO:0007669"/>
    <property type="project" value="TreeGrafter"/>
</dbReference>
<dbReference type="InterPro" id="IPR050445">
    <property type="entry name" value="Bact_polysacc_biosynth/exp"/>
</dbReference>
<evidence type="ECO:0000256" key="8">
    <source>
        <dbReference type="ARBA" id="ARBA00051245"/>
    </source>
</evidence>
<evidence type="ECO:0000256" key="6">
    <source>
        <dbReference type="ARBA" id="ARBA00022840"/>
    </source>
</evidence>
<keyword evidence="4" id="KW-0547">Nucleotide-binding</keyword>
<dbReference type="InterPro" id="IPR027417">
    <property type="entry name" value="P-loop_NTPase"/>
</dbReference>
<sequence>MGEVVNPLAHEQNRSNPILVDYSTITYHHASSAQADQFRVLRNNILFAVTDAPCASLAVTSPRPGNGTTTVAVNLSIAFAQRGDRVLLIDANVRRPAIHRILNVKAGPGLAEAVGQRAVIEEVIQETPIENLCVISSGSSVTELLDLCDSSFMDRLELTQDFDIVLVDCPSVLSASEASVLASGCRATLLVIENGRTSAEDALEAKRLLEFGHVRIAGTFFNKK</sequence>
<evidence type="ECO:0000256" key="7">
    <source>
        <dbReference type="ARBA" id="ARBA00023137"/>
    </source>
</evidence>
<dbReference type="PANTHER" id="PTHR32309:SF13">
    <property type="entry name" value="FERRIC ENTEROBACTIN TRANSPORT PROTEIN FEPE"/>
    <property type="match status" value="1"/>
</dbReference>
<keyword evidence="3" id="KW-0808">Transferase</keyword>
<dbReference type="GO" id="GO:0004715">
    <property type="term" value="F:non-membrane spanning protein tyrosine kinase activity"/>
    <property type="evidence" value="ECO:0007669"/>
    <property type="project" value="UniProtKB-EC"/>
</dbReference>
<accession>A0AAP9DW63</accession>
<keyword evidence="6" id="KW-0067">ATP-binding</keyword>
<dbReference type="AlphaFoldDB" id="A0AAP9DW63"/>
<dbReference type="InterPro" id="IPR005702">
    <property type="entry name" value="Wzc-like_C"/>
</dbReference>